<accession>A0A410X4Y6</accession>
<dbReference type="AlphaFoldDB" id="A0A410X4Y6"/>
<evidence type="ECO:0000313" key="2">
    <source>
        <dbReference type="Proteomes" id="UP000288943"/>
    </source>
</evidence>
<organism evidence="1 2">
    <name type="scientific">Paenibacillus chitinolyticus</name>
    <dbReference type="NCBI Taxonomy" id="79263"/>
    <lineage>
        <taxon>Bacteria</taxon>
        <taxon>Bacillati</taxon>
        <taxon>Bacillota</taxon>
        <taxon>Bacilli</taxon>
        <taxon>Bacillales</taxon>
        <taxon>Paenibacillaceae</taxon>
        <taxon>Paenibacillus</taxon>
    </lineage>
</organism>
<proteinExistence type="predicted"/>
<protein>
    <submittedName>
        <fullName evidence="1">Uncharacterized protein</fullName>
    </submittedName>
</protein>
<evidence type="ECO:0000313" key="1">
    <source>
        <dbReference type="EMBL" id="QAV21656.1"/>
    </source>
</evidence>
<reference evidence="1 2" key="1">
    <citation type="submission" date="2018-01" db="EMBL/GenBank/DDBJ databases">
        <title>The whole genome sequencing and assembly of Paenibacillus chitinolyticus KCCM 41400 strain.</title>
        <authorList>
            <person name="Kim J.-Y."/>
            <person name="Park M.-K."/>
            <person name="Lee Y.-J."/>
            <person name="Yi H."/>
            <person name="Bahn Y.-S."/>
            <person name="Kim J.F."/>
            <person name="Lee D.-W."/>
        </authorList>
    </citation>
    <scope>NUCLEOTIDE SEQUENCE [LARGE SCALE GENOMIC DNA]</scope>
    <source>
        <strain evidence="1 2">KCCM 41400</strain>
    </source>
</reference>
<sequence length="287" mass="30697">MTTGNIQFFLYVKNPSATNSVKLYLIKDGYGDSNAGGDVTKAASTATTCFMSKNTGGTYLATIAPGQGYAYEYSAAGGISSQKAIVHIADFRAVDVTTGSDADVKISDLSTNTGTTNLAAYANTATIASTNYNAKTKDDYRGLLQYSGRTADINLTLTSAAPAKFITQSDDGGYTNEQDILLSRWNVDGNPQDQAPASFNGKIRGAYWCTDYTYRINITNSSGLPNVYTLYGSRTSGAFITYKISTVTNRHVDKGNGIVINDTPTYTLHTIVQPSNNLPLSLDFVAQ</sequence>
<dbReference type="OrthoDB" id="2621993at2"/>
<gene>
    <name evidence="1" type="ORF">PC41400_07325</name>
</gene>
<dbReference type="Proteomes" id="UP000288943">
    <property type="component" value="Chromosome"/>
</dbReference>
<name>A0A410X4Y6_9BACL</name>
<dbReference type="KEGG" id="pchi:PC41400_07325"/>
<dbReference type="EMBL" id="CP026520">
    <property type="protein sequence ID" value="QAV21656.1"/>
    <property type="molecule type" value="Genomic_DNA"/>
</dbReference>